<dbReference type="InterPro" id="IPR050251">
    <property type="entry name" value="HpcH-HpaI_aldolase"/>
</dbReference>
<feature type="domain" description="HpcH/HpaI aldolase/citrate lyase" evidence="4">
    <location>
        <begin position="30"/>
        <end position="253"/>
    </location>
</feature>
<organism evidence="5 6">
    <name type="scientific">Streptomyces celluloflavus</name>
    <dbReference type="NCBI Taxonomy" id="58344"/>
    <lineage>
        <taxon>Bacteria</taxon>
        <taxon>Bacillati</taxon>
        <taxon>Actinomycetota</taxon>
        <taxon>Actinomycetes</taxon>
        <taxon>Kitasatosporales</taxon>
        <taxon>Streptomycetaceae</taxon>
        <taxon>Streptomyces</taxon>
    </lineage>
</organism>
<keyword evidence="2" id="KW-0479">Metal-binding</keyword>
<evidence type="ECO:0000313" key="5">
    <source>
        <dbReference type="EMBL" id="MFH8588624.1"/>
    </source>
</evidence>
<dbReference type="Gene3D" id="3.20.20.60">
    <property type="entry name" value="Phosphoenolpyruvate-binding domains"/>
    <property type="match status" value="1"/>
</dbReference>
<accession>A0ABW7RNZ9</accession>
<dbReference type="PANTHER" id="PTHR30502:SF0">
    <property type="entry name" value="PHOSPHOENOLPYRUVATE CARBOXYLASE FAMILY PROTEIN"/>
    <property type="match status" value="1"/>
</dbReference>
<protein>
    <submittedName>
        <fullName evidence="5">HpcH/HpaI aldolase/citrate lyase family protein</fullName>
    </submittedName>
</protein>
<dbReference type="GO" id="GO:0016829">
    <property type="term" value="F:lyase activity"/>
    <property type="evidence" value="ECO:0007669"/>
    <property type="project" value="UniProtKB-KW"/>
</dbReference>
<comment type="similarity">
    <text evidence="1">Belongs to the HpcH/HpaI aldolase family.</text>
</comment>
<keyword evidence="6" id="KW-1185">Reference proteome</keyword>
<evidence type="ECO:0000259" key="4">
    <source>
        <dbReference type="Pfam" id="PF03328"/>
    </source>
</evidence>
<gene>
    <name evidence="5" type="ORF">ACH4GP_30255</name>
</gene>
<dbReference type="Pfam" id="PF03328">
    <property type="entry name" value="HpcH_HpaI"/>
    <property type="match status" value="1"/>
</dbReference>
<proteinExistence type="inferred from homology"/>
<dbReference type="InterPro" id="IPR040442">
    <property type="entry name" value="Pyrv_kinase-like_dom_sf"/>
</dbReference>
<comment type="caution">
    <text evidence="5">The sequence shown here is derived from an EMBL/GenBank/DDBJ whole genome shotgun (WGS) entry which is preliminary data.</text>
</comment>
<sequence length="271" mass="28118">MSATAPGTGQQPQGPAAFTARLRRRERMVGYWIACDNPTGTERIAGLGYDYIGIDGQHGILHQAGWQSALLAVDSRQRSAGVLRVPSVDPIAIGMALDTGARGVIVPMVGTAEEAAVAARACRHQPKGTRSLGGPVRGEVRLGSVPDEVDEAVACIVMIETAAALENLEAICATPELDAVYVGPADLSVALGARYFGDPDVAKDLEDALRRVSEAAERAGIACGIHCLTGDAAAERLGENFTFATVSSDITHLQQIAADHLGAARGGAVRA</sequence>
<dbReference type="InterPro" id="IPR005000">
    <property type="entry name" value="Aldolase/citrate-lyase_domain"/>
</dbReference>
<dbReference type="InterPro" id="IPR015813">
    <property type="entry name" value="Pyrv/PenolPyrv_kinase-like_dom"/>
</dbReference>
<dbReference type="SUPFAM" id="SSF51621">
    <property type="entry name" value="Phosphoenolpyruvate/pyruvate domain"/>
    <property type="match status" value="1"/>
</dbReference>
<keyword evidence="3 5" id="KW-0456">Lyase</keyword>
<dbReference type="Proteomes" id="UP001610990">
    <property type="component" value="Unassembled WGS sequence"/>
</dbReference>
<name>A0ABW7RNZ9_9ACTN</name>
<dbReference type="RefSeq" id="WP_397675581.1">
    <property type="nucleotide sequence ID" value="NZ_JBIRFW010000025.1"/>
</dbReference>
<reference evidence="5 6" key="1">
    <citation type="submission" date="2024-10" db="EMBL/GenBank/DDBJ databases">
        <title>The Natural Products Discovery Center: Release of the First 8490 Sequenced Strains for Exploring Actinobacteria Biosynthetic Diversity.</title>
        <authorList>
            <person name="Kalkreuter E."/>
            <person name="Kautsar S.A."/>
            <person name="Yang D."/>
            <person name="Bader C.D."/>
            <person name="Teijaro C.N."/>
            <person name="Fluegel L."/>
            <person name="Davis C.M."/>
            <person name="Simpson J.R."/>
            <person name="Lauterbach L."/>
            <person name="Steele A.D."/>
            <person name="Gui C."/>
            <person name="Meng S."/>
            <person name="Li G."/>
            <person name="Viehrig K."/>
            <person name="Ye F."/>
            <person name="Su P."/>
            <person name="Kiefer A.F."/>
            <person name="Nichols A."/>
            <person name="Cepeda A.J."/>
            <person name="Yan W."/>
            <person name="Fan B."/>
            <person name="Jiang Y."/>
            <person name="Adhikari A."/>
            <person name="Zheng C.-J."/>
            <person name="Schuster L."/>
            <person name="Cowan T.M."/>
            <person name="Smanski M.J."/>
            <person name="Chevrette M.G."/>
            <person name="De Carvalho L.P.S."/>
            <person name="Shen B."/>
        </authorList>
    </citation>
    <scope>NUCLEOTIDE SEQUENCE [LARGE SCALE GENOMIC DNA]</scope>
    <source>
        <strain evidence="5 6">NPDC018013</strain>
    </source>
</reference>
<dbReference type="PANTHER" id="PTHR30502">
    <property type="entry name" value="2-KETO-3-DEOXY-L-RHAMNONATE ALDOLASE"/>
    <property type="match status" value="1"/>
</dbReference>
<evidence type="ECO:0000256" key="2">
    <source>
        <dbReference type="ARBA" id="ARBA00022723"/>
    </source>
</evidence>
<evidence type="ECO:0000313" key="6">
    <source>
        <dbReference type="Proteomes" id="UP001610990"/>
    </source>
</evidence>
<evidence type="ECO:0000256" key="3">
    <source>
        <dbReference type="ARBA" id="ARBA00023239"/>
    </source>
</evidence>
<dbReference type="EMBL" id="JBIRGH010000025">
    <property type="protein sequence ID" value="MFH8588624.1"/>
    <property type="molecule type" value="Genomic_DNA"/>
</dbReference>
<evidence type="ECO:0000256" key="1">
    <source>
        <dbReference type="ARBA" id="ARBA00005568"/>
    </source>
</evidence>